<name>A0ABU9K8U6_9BACI</name>
<gene>
    <name evidence="2" type="ORF">AAEO50_09560</name>
</gene>
<organism evidence="2 3">
    <name type="scientific">Rossellomorea oryzaecorticis</name>
    <dbReference type="NCBI Taxonomy" id="1396505"/>
    <lineage>
        <taxon>Bacteria</taxon>
        <taxon>Bacillati</taxon>
        <taxon>Bacillota</taxon>
        <taxon>Bacilli</taxon>
        <taxon>Bacillales</taxon>
        <taxon>Bacillaceae</taxon>
        <taxon>Rossellomorea</taxon>
    </lineage>
</organism>
<dbReference type="InterPro" id="IPR050312">
    <property type="entry name" value="IolE/XylAMocC-like"/>
</dbReference>
<dbReference type="InterPro" id="IPR036237">
    <property type="entry name" value="Xyl_isomerase-like_sf"/>
</dbReference>
<feature type="domain" description="Xylose isomerase-like TIM barrel" evidence="1">
    <location>
        <begin position="25"/>
        <end position="248"/>
    </location>
</feature>
<reference evidence="2 3" key="1">
    <citation type="submission" date="2024-04" db="EMBL/GenBank/DDBJ databases">
        <title>Bacillus oryzaecorticis sp. nov., a moderately halophilic bacterium isolated from rice husks.</title>
        <authorList>
            <person name="Zhu H.-S."/>
        </authorList>
    </citation>
    <scope>NUCLEOTIDE SEQUENCE [LARGE SCALE GENOMIC DNA]</scope>
    <source>
        <strain evidence="2 3">ZC255</strain>
    </source>
</reference>
<dbReference type="Pfam" id="PF01261">
    <property type="entry name" value="AP_endonuc_2"/>
    <property type="match status" value="1"/>
</dbReference>
<dbReference type="GO" id="GO:0016853">
    <property type="term" value="F:isomerase activity"/>
    <property type="evidence" value="ECO:0007669"/>
    <property type="project" value="UniProtKB-KW"/>
</dbReference>
<sequence length="248" mass="28116">MKQIPIALQMYTLRNEANSDFTGTLEKVAQLGYDGVELAGYGDLTVKELRRVLDDLGLKAASSHIALSELRSDAAKVIDDQRELGSSFVVCPYLESEERTEKGYFQLIDDLNEIGEKCASEGLSLCYHNHDFELITLSNGRTALETILNETNPDWVKAEFDIYWLTFAGERPDEWLERYRDRSPLVHLKDMTTDGERFFAELGTGGVDLETVLEFGNGGGIDWWIVEQDECRTSPLESVQRSLEYLKK</sequence>
<protein>
    <submittedName>
        <fullName evidence="2">Sugar phosphate isomerase/epimerase</fullName>
    </submittedName>
</protein>
<evidence type="ECO:0000259" key="1">
    <source>
        <dbReference type="Pfam" id="PF01261"/>
    </source>
</evidence>
<dbReference type="EMBL" id="JBBYAF010000015">
    <property type="protein sequence ID" value="MEL3972526.1"/>
    <property type="molecule type" value="Genomic_DNA"/>
</dbReference>
<comment type="caution">
    <text evidence="2">The sequence shown here is derived from an EMBL/GenBank/DDBJ whole genome shotgun (WGS) entry which is preliminary data.</text>
</comment>
<proteinExistence type="predicted"/>
<dbReference type="InterPro" id="IPR013022">
    <property type="entry name" value="Xyl_isomerase-like_TIM-brl"/>
</dbReference>
<evidence type="ECO:0000313" key="2">
    <source>
        <dbReference type="EMBL" id="MEL3972526.1"/>
    </source>
</evidence>
<keyword evidence="2" id="KW-0413">Isomerase</keyword>
<accession>A0ABU9K8U6</accession>
<dbReference type="Proteomes" id="UP001389717">
    <property type="component" value="Unassembled WGS sequence"/>
</dbReference>
<dbReference type="PANTHER" id="PTHR12110:SF41">
    <property type="entry name" value="INOSOSE DEHYDRATASE"/>
    <property type="match status" value="1"/>
</dbReference>
<dbReference type="PANTHER" id="PTHR12110">
    <property type="entry name" value="HYDROXYPYRUVATE ISOMERASE"/>
    <property type="match status" value="1"/>
</dbReference>
<evidence type="ECO:0000313" key="3">
    <source>
        <dbReference type="Proteomes" id="UP001389717"/>
    </source>
</evidence>
<keyword evidence="3" id="KW-1185">Reference proteome</keyword>
<dbReference type="Gene3D" id="3.20.20.150">
    <property type="entry name" value="Divalent-metal-dependent TIM barrel enzymes"/>
    <property type="match status" value="1"/>
</dbReference>
<dbReference type="SUPFAM" id="SSF51658">
    <property type="entry name" value="Xylose isomerase-like"/>
    <property type="match status" value="1"/>
</dbReference>
<dbReference type="RefSeq" id="WP_341982895.1">
    <property type="nucleotide sequence ID" value="NZ_JBBYAF010000015.1"/>
</dbReference>